<evidence type="ECO:0008006" key="4">
    <source>
        <dbReference type="Google" id="ProtNLM"/>
    </source>
</evidence>
<dbReference type="KEGG" id="smf:Smon_1476"/>
<evidence type="ECO:0000313" key="2">
    <source>
        <dbReference type="EMBL" id="ACZ01909.1"/>
    </source>
</evidence>
<keyword evidence="1" id="KW-0472">Membrane</keyword>
<organism evidence="2 3">
    <name type="scientific">Streptobacillus moniliformis (strain ATCC 14647 / DSM 12112 / NCTC 10651 / 9901)</name>
    <dbReference type="NCBI Taxonomy" id="519441"/>
    <lineage>
        <taxon>Bacteria</taxon>
        <taxon>Fusobacteriati</taxon>
        <taxon>Fusobacteriota</taxon>
        <taxon>Fusobacteriia</taxon>
        <taxon>Fusobacteriales</taxon>
        <taxon>Leptotrichiaceae</taxon>
        <taxon>Streptobacillus</taxon>
    </lineage>
</organism>
<dbReference type="Proteomes" id="UP000002072">
    <property type="component" value="Chromosome"/>
</dbReference>
<dbReference type="RefSeq" id="WP_012859455.1">
    <property type="nucleotide sequence ID" value="NC_013515.1"/>
</dbReference>
<sequence length="80" mass="9444">MFLLLTINLFAFIFFGIDKFFAINNISRISEKTLLSLSFLGPFGAIIGMNLFRHKTKKLKFKSVYLFLLLHLLIIYYLKY</sequence>
<accession>D1AVZ9</accession>
<dbReference type="eggNOG" id="COG3326">
    <property type="taxonomic scope" value="Bacteria"/>
</dbReference>
<dbReference type="HOGENOM" id="CLU_091970_3_0_0"/>
<dbReference type="GeneID" id="29673897"/>
<keyword evidence="1" id="KW-1133">Transmembrane helix</keyword>
<keyword evidence="3" id="KW-1185">Reference proteome</keyword>
<dbReference type="Pfam" id="PF06961">
    <property type="entry name" value="DUF1294"/>
    <property type="match status" value="1"/>
</dbReference>
<evidence type="ECO:0000313" key="3">
    <source>
        <dbReference type="Proteomes" id="UP000002072"/>
    </source>
</evidence>
<dbReference type="InterPro" id="IPR010718">
    <property type="entry name" value="DUF1294"/>
</dbReference>
<evidence type="ECO:0000256" key="1">
    <source>
        <dbReference type="SAM" id="Phobius"/>
    </source>
</evidence>
<feature type="transmembrane region" description="Helical" evidence="1">
    <location>
        <begin position="59"/>
        <end position="78"/>
    </location>
</feature>
<name>D1AVZ9_STRM9</name>
<dbReference type="AlphaFoldDB" id="D1AVZ9"/>
<proteinExistence type="predicted"/>
<dbReference type="STRING" id="519441.Smon_1476"/>
<reference evidence="2 3" key="1">
    <citation type="journal article" date="2009" name="Stand. Genomic Sci.">
        <title>Complete genome sequence of Streptobacillus moniliformis type strain (9901T).</title>
        <authorList>
            <person name="Nolan M."/>
            <person name="Gronow S."/>
            <person name="Lapidus A."/>
            <person name="Ivanova N."/>
            <person name="Copeland A."/>
            <person name="Lucas S."/>
            <person name="Del Rio T.G."/>
            <person name="Chen F."/>
            <person name="Tice H."/>
            <person name="Pitluck S."/>
            <person name="Cheng J.F."/>
            <person name="Sims D."/>
            <person name="Meincke L."/>
            <person name="Bruce D."/>
            <person name="Goodwin L."/>
            <person name="Brettin T."/>
            <person name="Han C."/>
            <person name="Detter J.C."/>
            <person name="Ovchinikova G."/>
            <person name="Pati A."/>
            <person name="Mavromatis K."/>
            <person name="Mikhailova N."/>
            <person name="Chen A."/>
            <person name="Palaniappan K."/>
            <person name="Land M."/>
            <person name="Hauser L."/>
            <person name="Chang Y.J."/>
            <person name="Jeffries C.D."/>
            <person name="Rohde M."/>
            <person name="Sproer C."/>
            <person name="Goker M."/>
            <person name="Bristow J."/>
            <person name="Eisen J.A."/>
            <person name="Markowitz V."/>
            <person name="Hugenholtz P."/>
            <person name="Kyrpides N.C."/>
            <person name="Klenk H.P."/>
            <person name="Chain P."/>
        </authorList>
    </citation>
    <scope>NUCLEOTIDE SEQUENCE [LARGE SCALE GENOMIC DNA]</scope>
    <source>
        <strain evidence="3">ATCC 14647 / DSM 12112 / NCTC 10651 / 9901</strain>
    </source>
</reference>
<dbReference type="EMBL" id="CP001779">
    <property type="protein sequence ID" value="ACZ01909.1"/>
    <property type="molecule type" value="Genomic_DNA"/>
</dbReference>
<protein>
    <recommendedName>
        <fullName evidence="4">DUF1294 domain-containing protein</fullName>
    </recommendedName>
</protein>
<dbReference type="OrthoDB" id="1080927at2"/>
<gene>
    <name evidence="2" type="ordered locus">Smon_1476</name>
</gene>
<feature type="transmembrane region" description="Helical" evidence="1">
    <location>
        <begin position="32"/>
        <end position="52"/>
    </location>
</feature>
<keyword evidence="1" id="KW-0812">Transmembrane</keyword>